<dbReference type="NCBIfam" id="TIGR00726">
    <property type="entry name" value="peptidoglycan editing factor PgeF"/>
    <property type="match status" value="1"/>
</dbReference>
<dbReference type="InterPro" id="IPR011324">
    <property type="entry name" value="Cytotoxic_necrot_fac-like_cat"/>
</dbReference>
<keyword evidence="7" id="KW-0862">Zinc</keyword>
<comment type="catalytic activity">
    <reaction evidence="1">
        <text>inosine + phosphate = alpha-D-ribose 1-phosphate + hypoxanthine</text>
        <dbReference type="Rhea" id="RHEA:27646"/>
        <dbReference type="ChEBI" id="CHEBI:17368"/>
        <dbReference type="ChEBI" id="CHEBI:17596"/>
        <dbReference type="ChEBI" id="CHEBI:43474"/>
        <dbReference type="ChEBI" id="CHEBI:57720"/>
        <dbReference type="EC" id="2.4.2.1"/>
    </reaction>
    <physiologicalReaction direction="left-to-right" evidence="1">
        <dbReference type="Rhea" id="RHEA:27647"/>
    </physiologicalReaction>
</comment>
<dbReference type="InterPro" id="IPR003730">
    <property type="entry name" value="Cu_polyphenol_OxRdtase"/>
</dbReference>
<dbReference type="PANTHER" id="PTHR30616:SF2">
    <property type="entry name" value="PURINE NUCLEOSIDE PHOSPHORYLASE LACC1"/>
    <property type="match status" value="1"/>
</dbReference>
<comment type="catalytic activity">
    <reaction evidence="9">
        <text>adenosine + phosphate = alpha-D-ribose 1-phosphate + adenine</text>
        <dbReference type="Rhea" id="RHEA:27642"/>
        <dbReference type="ChEBI" id="CHEBI:16335"/>
        <dbReference type="ChEBI" id="CHEBI:16708"/>
        <dbReference type="ChEBI" id="CHEBI:43474"/>
        <dbReference type="ChEBI" id="CHEBI:57720"/>
        <dbReference type="EC" id="2.4.2.1"/>
    </reaction>
    <physiologicalReaction direction="left-to-right" evidence="9">
        <dbReference type="Rhea" id="RHEA:27643"/>
    </physiologicalReaction>
</comment>
<protein>
    <recommendedName>
        <fullName evidence="11">Purine nucleoside phosphorylase</fullName>
    </recommendedName>
</protein>
<dbReference type="AlphaFoldDB" id="A0A173XLM9"/>
<comment type="catalytic activity">
    <reaction evidence="8">
        <text>adenosine + H2O + H(+) = inosine + NH4(+)</text>
        <dbReference type="Rhea" id="RHEA:24408"/>
        <dbReference type="ChEBI" id="CHEBI:15377"/>
        <dbReference type="ChEBI" id="CHEBI:15378"/>
        <dbReference type="ChEBI" id="CHEBI:16335"/>
        <dbReference type="ChEBI" id="CHEBI:17596"/>
        <dbReference type="ChEBI" id="CHEBI:28938"/>
        <dbReference type="EC" id="3.5.4.4"/>
    </reaction>
    <physiologicalReaction direction="left-to-right" evidence="8">
        <dbReference type="Rhea" id="RHEA:24409"/>
    </physiologicalReaction>
</comment>
<dbReference type="GO" id="GO:0016787">
    <property type="term" value="F:hydrolase activity"/>
    <property type="evidence" value="ECO:0007669"/>
    <property type="project" value="UniProtKB-KW"/>
</dbReference>
<evidence type="ECO:0000256" key="8">
    <source>
        <dbReference type="ARBA" id="ARBA00047989"/>
    </source>
</evidence>
<evidence type="ECO:0000256" key="4">
    <source>
        <dbReference type="ARBA" id="ARBA00022679"/>
    </source>
</evidence>
<evidence type="ECO:0000256" key="11">
    <source>
        <dbReference type="RuleBase" id="RU361274"/>
    </source>
</evidence>
<evidence type="ECO:0000256" key="5">
    <source>
        <dbReference type="ARBA" id="ARBA00022723"/>
    </source>
</evidence>
<comment type="catalytic activity">
    <reaction evidence="10">
        <text>S-methyl-5'-thioadenosine + phosphate = 5-(methylsulfanyl)-alpha-D-ribose 1-phosphate + adenine</text>
        <dbReference type="Rhea" id="RHEA:11852"/>
        <dbReference type="ChEBI" id="CHEBI:16708"/>
        <dbReference type="ChEBI" id="CHEBI:17509"/>
        <dbReference type="ChEBI" id="CHEBI:43474"/>
        <dbReference type="ChEBI" id="CHEBI:58533"/>
        <dbReference type="EC" id="2.4.2.28"/>
    </reaction>
    <physiologicalReaction direction="left-to-right" evidence="10">
        <dbReference type="Rhea" id="RHEA:11853"/>
    </physiologicalReaction>
</comment>
<dbReference type="Gene3D" id="3.60.140.10">
    <property type="entry name" value="CNF1/YfiH-like putative cysteine hydrolases"/>
    <property type="match status" value="1"/>
</dbReference>
<evidence type="ECO:0000313" key="12">
    <source>
        <dbReference type="EMBL" id="CUN52503.1"/>
    </source>
</evidence>
<dbReference type="CDD" id="cd16833">
    <property type="entry name" value="YfiH"/>
    <property type="match status" value="1"/>
</dbReference>
<evidence type="ECO:0000256" key="6">
    <source>
        <dbReference type="ARBA" id="ARBA00022801"/>
    </source>
</evidence>
<reference evidence="12 13" key="1">
    <citation type="submission" date="2015-09" db="EMBL/GenBank/DDBJ databases">
        <authorList>
            <consortium name="Pathogen Informatics"/>
        </authorList>
    </citation>
    <scope>NUCLEOTIDE SEQUENCE [LARGE SCALE GENOMIC DNA]</scope>
    <source>
        <strain evidence="12 13">2789STDY5608850</strain>
    </source>
</reference>
<keyword evidence="4" id="KW-0808">Transferase</keyword>
<evidence type="ECO:0000256" key="3">
    <source>
        <dbReference type="ARBA" id="ARBA00007353"/>
    </source>
</evidence>
<dbReference type="EMBL" id="CYZE01000001">
    <property type="protein sequence ID" value="CUN52503.1"/>
    <property type="molecule type" value="Genomic_DNA"/>
</dbReference>
<dbReference type="RefSeq" id="WP_055652832.1">
    <property type="nucleotide sequence ID" value="NZ_CABIXC010000001.1"/>
</dbReference>
<sequence length="285" mass="32348">MNDIWKRKQELPVLECRMAYGVPYLSFPMLEKTGIVRHGFSTRMGGVSTGVYATMNFAFLKGDDPDHVRENYRRMAKAIGVDEGRMVLSWQTHTTNIRRVTEDDAGKGITRERDYQDIDGLITDVPGMTLVTFYADCVPLYFLDPIHRAIGLSHSGWRGTVARMGRVTMEAMGREYGSKPEDIIACIGPSICQDCYEVGEEVAAEFRRAFSEEYWPELLREKPNGKFQLNLWRANEIVLLEAGVKADNIQITDICTHCNPDYLFSHRTMGNERGNLAAFLSIKES</sequence>
<dbReference type="Pfam" id="PF02578">
    <property type="entry name" value="Cu-oxidase_4"/>
    <property type="match status" value="1"/>
</dbReference>
<keyword evidence="5" id="KW-0479">Metal-binding</keyword>
<dbReference type="SUPFAM" id="SSF64438">
    <property type="entry name" value="CNF1/YfiH-like putative cysteine hydrolases"/>
    <property type="match status" value="1"/>
</dbReference>
<proteinExistence type="inferred from homology"/>
<evidence type="ECO:0000313" key="13">
    <source>
        <dbReference type="Proteomes" id="UP000095651"/>
    </source>
</evidence>
<evidence type="ECO:0000256" key="10">
    <source>
        <dbReference type="ARBA" id="ARBA00049893"/>
    </source>
</evidence>
<dbReference type="GO" id="GO:0017061">
    <property type="term" value="F:S-methyl-5-thioadenosine phosphorylase activity"/>
    <property type="evidence" value="ECO:0007669"/>
    <property type="project" value="UniProtKB-EC"/>
</dbReference>
<evidence type="ECO:0000256" key="2">
    <source>
        <dbReference type="ARBA" id="ARBA00003215"/>
    </source>
</evidence>
<evidence type="ECO:0000256" key="7">
    <source>
        <dbReference type="ARBA" id="ARBA00022833"/>
    </source>
</evidence>
<comment type="function">
    <text evidence="2">Purine nucleoside enzyme that catalyzes the phosphorolysis of adenosine and inosine nucleosides, yielding D-ribose 1-phosphate and the respective free bases, adenine and hypoxanthine. Also catalyzes the phosphorolysis of S-methyl-5'-thioadenosine into adenine and S-methyl-5-thio-alpha-D-ribose 1-phosphate. Also has adenosine deaminase activity.</text>
</comment>
<accession>A0A173XLM9</accession>
<comment type="similarity">
    <text evidence="3 11">Belongs to the purine nucleoside phosphorylase YfiH/LACC1 family.</text>
</comment>
<dbReference type="GO" id="GO:0005507">
    <property type="term" value="F:copper ion binding"/>
    <property type="evidence" value="ECO:0007669"/>
    <property type="project" value="TreeGrafter"/>
</dbReference>
<organism evidence="12 13">
    <name type="scientific">Hungatella hathewayi</name>
    <dbReference type="NCBI Taxonomy" id="154046"/>
    <lineage>
        <taxon>Bacteria</taxon>
        <taxon>Bacillati</taxon>
        <taxon>Bacillota</taxon>
        <taxon>Clostridia</taxon>
        <taxon>Lachnospirales</taxon>
        <taxon>Lachnospiraceae</taxon>
        <taxon>Hungatella</taxon>
    </lineage>
</organism>
<name>A0A173XLM9_9FIRM</name>
<evidence type="ECO:0000256" key="9">
    <source>
        <dbReference type="ARBA" id="ARBA00048968"/>
    </source>
</evidence>
<dbReference type="PANTHER" id="PTHR30616">
    <property type="entry name" value="UNCHARACTERIZED PROTEIN YFIH"/>
    <property type="match status" value="1"/>
</dbReference>
<dbReference type="Proteomes" id="UP000095651">
    <property type="component" value="Unassembled WGS sequence"/>
</dbReference>
<gene>
    <name evidence="12" type="ORF">ERS852407_00457</name>
</gene>
<keyword evidence="6" id="KW-0378">Hydrolase</keyword>
<evidence type="ECO:0000256" key="1">
    <source>
        <dbReference type="ARBA" id="ARBA00000553"/>
    </source>
</evidence>
<dbReference type="InterPro" id="IPR038371">
    <property type="entry name" value="Cu_polyphenol_OxRdtase_sf"/>
</dbReference>